<dbReference type="Pfam" id="PF08310">
    <property type="entry name" value="LGFP"/>
    <property type="match status" value="2"/>
</dbReference>
<proteinExistence type="predicted"/>
<accession>A0A137ZRX4</accession>
<sequence>MATHIFSNDHRRAWVRGAVAATAIAVGISGGVTAVARADQQVGRFLVKGQIEVSYFATGGTPTWGVPLIPETNAGRGGKFQTFKNQASFYWHPAADGGNAHEIGGAIRAKWGENRWENGPLGYPITDELQARGPFNAVTGAMNAFQGGVIYWSPASGAWPVWGEILVKWSSAKRESGTYGYPTGPEIRSATGTYSQTFQRGVISWP</sequence>
<evidence type="ECO:0008006" key="3">
    <source>
        <dbReference type="Google" id="ProtNLM"/>
    </source>
</evidence>
<reference evidence="1 2" key="1">
    <citation type="submission" date="2016-02" db="EMBL/GenBank/DDBJ databases">
        <authorList>
            <person name="Teng J.L."/>
            <person name="Tang Y."/>
            <person name="Huang Y."/>
            <person name="Guo F."/>
            <person name="Wei W."/>
            <person name="Chen J.H."/>
            <person name="Wong S.Y."/>
            <person name="Lau S.K."/>
            <person name="Woo P.C."/>
        </authorList>
    </citation>
    <scope>NUCLEOTIDE SEQUENCE [LARGE SCALE GENOMIC DNA]</scope>
    <source>
        <strain evidence="1 2">JCM 13375</strain>
    </source>
</reference>
<dbReference type="EMBL" id="LSRE01000002">
    <property type="protein sequence ID" value="KXP00952.1"/>
    <property type="molecule type" value="Genomic_DNA"/>
</dbReference>
<name>A0A137ZRX4_9ACTN</name>
<protein>
    <recommendedName>
        <fullName evidence="3">Lysozyme</fullName>
    </recommendedName>
</protein>
<keyword evidence="2" id="KW-1185">Reference proteome</keyword>
<dbReference type="PROSITE" id="PS51318">
    <property type="entry name" value="TAT"/>
    <property type="match status" value="1"/>
</dbReference>
<comment type="caution">
    <text evidence="1">The sequence shown here is derived from an EMBL/GenBank/DDBJ whole genome shotgun (WGS) entry which is preliminary data.</text>
</comment>
<evidence type="ECO:0000313" key="2">
    <source>
        <dbReference type="Proteomes" id="UP000070409"/>
    </source>
</evidence>
<dbReference type="InterPro" id="IPR013207">
    <property type="entry name" value="LGFP"/>
</dbReference>
<dbReference type="InterPro" id="IPR006311">
    <property type="entry name" value="TAT_signal"/>
</dbReference>
<dbReference type="Proteomes" id="UP000070409">
    <property type="component" value="Unassembled WGS sequence"/>
</dbReference>
<organism evidence="1 2">
    <name type="scientific">Tsukamurella pseudospumae</name>
    <dbReference type="NCBI Taxonomy" id="239498"/>
    <lineage>
        <taxon>Bacteria</taxon>
        <taxon>Bacillati</taxon>
        <taxon>Actinomycetota</taxon>
        <taxon>Actinomycetes</taxon>
        <taxon>Mycobacteriales</taxon>
        <taxon>Tsukamurellaceae</taxon>
        <taxon>Tsukamurella</taxon>
    </lineage>
</organism>
<gene>
    <name evidence="1" type="ORF">AXK61_13215</name>
</gene>
<evidence type="ECO:0000313" key="1">
    <source>
        <dbReference type="EMBL" id="KXP00952.1"/>
    </source>
</evidence>
<dbReference type="RefSeq" id="WP_068743729.1">
    <property type="nucleotide sequence ID" value="NZ_LSRE01000002.1"/>
</dbReference>